<accession>A0ACC0W2I7</accession>
<evidence type="ECO:0000313" key="2">
    <source>
        <dbReference type="Proteomes" id="UP001163321"/>
    </source>
</evidence>
<evidence type="ECO:0000313" key="1">
    <source>
        <dbReference type="EMBL" id="KAI9913013.1"/>
    </source>
</evidence>
<dbReference type="EMBL" id="CM047583">
    <property type="protein sequence ID" value="KAI9913013.1"/>
    <property type="molecule type" value="Genomic_DNA"/>
</dbReference>
<keyword evidence="2" id="KW-1185">Reference proteome</keyword>
<gene>
    <name evidence="1" type="ORF">PsorP6_005067</name>
</gene>
<organism evidence="1 2">
    <name type="scientific">Peronosclerospora sorghi</name>
    <dbReference type="NCBI Taxonomy" id="230839"/>
    <lineage>
        <taxon>Eukaryota</taxon>
        <taxon>Sar</taxon>
        <taxon>Stramenopiles</taxon>
        <taxon>Oomycota</taxon>
        <taxon>Peronosporomycetes</taxon>
        <taxon>Peronosporales</taxon>
        <taxon>Peronosporaceae</taxon>
        <taxon>Peronosclerospora</taxon>
    </lineage>
</organism>
<dbReference type="Proteomes" id="UP001163321">
    <property type="component" value="Chromosome 4"/>
</dbReference>
<reference evidence="1 2" key="1">
    <citation type="journal article" date="2022" name="bioRxiv">
        <title>The genome of the oomycete Peronosclerospora sorghi, a cosmopolitan pathogen of maize and sorghum, is inflated with dispersed pseudogenes.</title>
        <authorList>
            <person name="Fletcher K."/>
            <person name="Martin F."/>
            <person name="Isakeit T."/>
            <person name="Cavanaugh K."/>
            <person name="Magill C."/>
            <person name="Michelmore R."/>
        </authorList>
    </citation>
    <scope>NUCLEOTIDE SEQUENCE [LARGE SCALE GENOMIC DNA]</scope>
    <source>
        <strain evidence="1">P6</strain>
    </source>
</reference>
<name>A0ACC0W2I7_9STRA</name>
<comment type="caution">
    <text evidence="1">The sequence shown here is derived from an EMBL/GenBank/DDBJ whole genome shotgun (WGS) entry which is preliminary data.</text>
</comment>
<sequence>MERDENALEEYDTSEDDKKRVLELVTSSTLSGRRGASLATETLRGISILLFFVTLKSEFLKTLAFAKKGLAPGDLRRVPIKQVVIHLATPWKVVVKVEGVTVDGQVVDTNADGVFEFQDAVAMKLTEAANWLNLLVVERMKTQLREKQEQEEAARTLEVAPKAFRFKDRVLHQIAAHVDLHVNDLRVAITGLMPGAAAIDGHDDESQEQADEDASVVTDPSIHALLKPTRIFLSSKEILVEHGMSIKGLNICAGVVNHEDDDDDDEALIKINDSLKDKEEVGRSETSLLSFTCIDLKVRVAPIPRLLSIVENIAPISVKNRMAHLELASESINRVSVTREPLVSLLRNLFVPFMAYQALVQSVRALEHNETVRKPISIKDEAFYVGNFDQVDSNTLLSTQKKKTRHGRLRALEAAMSLNKILKPRSQATGLAKYYRRGQMELTLADYIAVVQDNSAKTCNIIFKAIQVTLR</sequence>
<protein>
    <submittedName>
        <fullName evidence="1">Uncharacterized protein</fullName>
    </submittedName>
</protein>
<proteinExistence type="predicted"/>